<name>A0AA49K077_9BACT</name>
<gene>
    <name evidence="3" type="primary">rimP</name>
    <name evidence="5" type="ORF">Strain138_001382</name>
    <name evidence="6" type="ORF">Strain318_001382</name>
</gene>
<evidence type="ECO:0000313" key="7">
    <source>
        <dbReference type="Proteomes" id="UP001229955"/>
    </source>
</evidence>
<dbReference type="PANTHER" id="PTHR33867:SF1">
    <property type="entry name" value="RIBOSOME MATURATION FACTOR RIMP"/>
    <property type="match status" value="1"/>
</dbReference>
<keyword evidence="1 3" id="KW-0963">Cytoplasm</keyword>
<dbReference type="GO" id="GO:0000028">
    <property type="term" value="P:ribosomal small subunit assembly"/>
    <property type="evidence" value="ECO:0007669"/>
    <property type="project" value="TreeGrafter"/>
</dbReference>
<dbReference type="CDD" id="cd01734">
    <property type="entry name" value="YlxS_C"/>
    <property type="match status" value="1"/>
</dbReference>
<dbReference type="SUPFAM" id="SSF75420">
    <property type="entry name" value="YhbC-like, N-terminal domain"/>
    <property type="match status" value="1"/>
</dbReference>
<sequence>MKEALETLVNEELAPLGLELVELKVGGSKGRPVLDVRVDRLDLQKVQVGDCERASRAIEARLDAQPDLITSRYVLEVSSPGMERPLRHEREWRRFVGRRATVNSLKLHGRQDVDIVAVEGEAPDVSLRLRDAKGNEHVVALADVTDARLAFHWKP</sequence>
<dbReference type="InterPro" id="IPR028989">
    <property type="entry name" value="RimP_N"/>
</dbReference>
<dbReference type="EMBL" id="CP130613">
    <property type="protein sequence ID" value="WKW15017.1"/>
    <property type="molecule type" value="Genomic_DNA"/>
</dbReference>
<accession>A0AA49JUY6</accession>
<keyword evidence="7" id="KW-1185">Reference proteome</keyword>
<protein>
    <recommendedName>
        <fullName evidence="3">Ribosome maturation factor RimP</fullName>
    </recommendedName>
</protein>
<keyword evidence="2 3" id="KW-0690">Ribosome biogenesis</keyword>
<dbReference type="Proteomes" id="UP001229955">
    <property type="component" value="Chromosome"/>
</dbReference>
<reference evidence="6" key="1">
    <citation type="submission" date="2023-07" db="EMBL/GenBank/DDBJ databases">
        <authorList>
            <person name="Haufschild T."/>
            <person name="Kallscheuer N."/>
            <person name="Hammer J."/>
            <person name="Kohn T."/>
            <person name="Kabuu M."/>
            <person name="Jogler M."/>
            <person name="Wohfarth N."/>
            <person name="Heuer A."/>
            <person name="Rohde M."/>
            <person name="van Teeseling M.C.F."/>
            <person name="Jogler C."/>
        </authorList>
    </citation>
    <scope>NUCLEOTIDE SEQUENCE</scope>
    <source>
        <strain evidence="5">Strain 138</strain>
        <strain evidence="6">Strain 318</strain>
    </source>
</reference>
<feature type="domain" description="Ribosome maturation factor RimP N-terminal" evidence="4">
    <location>
        <begin position="9"/>
        <end position="83"/>
    </location>
</feature>
<comment type="similarity">
    <text evidence="3">Belongs to the RimP family.</text>
</comment>
<dbReference type="RefSeq" id="WP_367887783.1">
    <property type="nucleotide sequence ID" value="NZ_CP130612.1"/>
</dbReference>
<organism evidence="6 7">
    <name type="scientific">Pseudogemmatithrix spongiicola</name>
    <dbReference type="NCBI Taxonomy" id="3062599"/>
    <lineage>
        <taxon>Bacteria</taxon>
        <taxon>Pseudomonadati</taxon>
        <taxon>Gemmatimonadota</taxon>
        <taxon>Gemmatimonadia</taxon>
        <taxon>Gemmatimonadales</taxon>
        <taxon>Gemmatimonadaceae</taxon>
        <taxon>Pseudogemmatithrix</taxon>
    </lineage>
</organism>
<dbReference type="EMBL" id="CP130612">
    <property type="protein sequence ID" value="WKW12108.1"/>
    <property type="molecule type" value="Genomic_DNA"/>
</dbReference>
<evidence type="ECO:0000256" key="3">
    <source>
        <dbReference type="HAMAP-Rule" id="MF_01077"/>
    </source>
</evidence>
<dbReference type="Gene3D" id="3.30.300.70">
    <property type="entry name" value="RimP-like superfamily, N-terminal"/>
    <property type="match status" value="1"/>
</dbReference>
<dbReference type="InterPro" id="IPR028998">
    <property type="entry name" value="RimP_C"/>
</dbReference>
<comment type="function">
    <text evidence="3">Required for maturation of 30S ribosomal subunits.</text>
</comment>
<evidence type="ECO:0000259" key="4">
    <source>
        <dbReference type="Pfam" id="PF02576"/>
    </source>
</evidence>
<dbReference type="InterPro" id="IPR035956">
    <property type="entry name" value="RimP_N_sf"/>
</dbReference>
<accession>A0AA49K077</accession>
<proteinExistence type="inferred from homology"/>
<evidence type="ECO:0000313" key="6">
    <source>
        <dbReference type="EMBL" id="WKW15017.1"/>
    </source>
</evidence>
<dbReference type="GO" id="GO:0006412">
    <property type="term" value="P:translation"/>
    <property type="evidence" value="ECO:0007669"/>
    <property type="project" value="TreeGrafter"/>
</dbReference>
<dbReference type="Pfam" id="PF02576">
    <property type="entry name" value="RimP_N"/>
    <property type="match status" value="1"/>
</dbReference>
<dbReference type="AlphaFoldDB" id="A0AA49K077"/>
<dbReference type="GO" id="GO:0005829">
    <property type="term" value="C:cytosol"/>
    <property type="evidence" value="ECO:0007669"/>
    <property type="project" value="TreeGrafter"/>
</dbReference>
<evidence type="ECO:0000256" key="2">
    <source>
        <dbReference type="ARBA" id="ARBA00022517"/>
    </source>
</evidence>
<dbReference type="PANTHER" id="PTHR33867">
    <property type="entry name" value="RIBOSOME MATURATION FACTOR RIMP"/>
    <property type="match status" value="1"/>
</dbReference>
<dbReference type="HAMAP" id="MF_01077">
    <property type="entry name" value="RimP"/>
    <property type="match status" value="1"/>
</dbReference>
<dbReference type="InterPro" id="IPR003728">
    <property type="entry name" value="Ribosome_maturation_RimP"/>
</dbReference>
<comment type="subcellular location">
    <subcellularLocation>
        <location evidence="3">Cytoplasm</location>
    </subcellularLocation>
</comment>
<dbReference type="KEGG" id="pspc:Strain318_001382"/>
<evidence type="ECO:0000256" key="1">
    <source>
        <dbReference type="ARBA" id="ARBA00022490"/>
    </source>
</evidence>
<evidence type="ECO:0000313" key="5">
    <source>
        <dbReference type="EMBL" id="WKW12108.1"/>
    </source>
</evidence>